<dbReference type="InterPro" id="IPR048388">
    <property type="entry name" value="Gp37_trimer"/>
</dbReference>
<dbReference type="Gene3D" id="6.20.80.10">
    <property type="match status" value="1"/>
</dbReference>
<sequence>MSQTVITTAFERWKAAQAVSGEAVTLDEFVFANVPDLDTDAPIDRNEVLPDAVQIVHRQAVSRTGVVNENAVVYSVVLGAETGDFAFNWIGLVNRNSGTLAMIVHAPLQQKIKTTAGQQGNVLTRSFLMEFNGAQTETAIDTPAETWQIDFTARMAGMDERQRLENIDIYGAGAFFGNGWLVGKTGSQYFVTSGSGYVAGLRAELAENQNITVTTRPVKVWLDVSWRGTLTSAWAVEPKITVAASLSDYEIDGIPHYVFALASIDADGNITDLRPRGTLSEQQARNVYLRQDRNLGDLPDVERARENLQLGKLALLDNIGFADVGAVPARGSLNDMNLNDITGSKYGFWYQSTIVNATPELNYPVASAGALLVFQNGANGPDGCTQEFRPYMSNVVYRRYYNKTASTDFAWSSWGYDISNVGGTINGAVGIIKNGAPLLIRSETQNQAVYILGQDYDKSNLYYIGRGGATFDVSFVSYKGGNHILLAADGAVKIYPSNGRDVLSSTRFVPTDYSNFDSLYQSKKTAVTAVRLGAAKDVSNGNGNLTDQSGYVLTMGGDFGANDGSYRMRPLQYLINGTWHNAVSA</sequence>
<dbReference type="InterPro" id="IPR022225">
    <property type="entry name" value="Phage_tail_fibre_N"/>
</dbReference>
<evidence type="ECO:0000259" key="2">
    <source>
        <dbReference type="Pfam" id="PF20744"/>
    </source>
</evidence>
<dbReference type="Proteomes" id="UP000464053">
    <property type="component" value="Chromosome"/>
</dbReference>
<dbReference type="Pfam" id="PF20744">
    <property type="entry name" value="gp37_trimer"/>
    <property type="match status" value="1"/>
</dbReference>
<keyword evidence="4" id="KW-1185">Reference proteome</keyword>
<dbReference type="Pfam" id="PF12571">
    <property type="entry name" value="Phage_tail_fib"/>
    <property type="match status" value="1"/>
</dbReference>
<evidence type="ECO:0000259" key="1">
    <source>
        <dbReference type="Pfam" id="PF12571"/>
    </source>
</evidence>
<feature type="domain" description="Tail fibre protein gp37 trimerization region" evidence="2">
    <location>
        <begin position="436"/>
        <end position="526"/>
    </location>
</feature>
<reference evidence="3 4" key="1">
    <citation type="submission" date="2018-03" db="EMBL/GenBank/DDBJ databases">
        <title>Pantoea intestinalis SRCM103226 isolated form the mealworm.</title>
        <authorList>
            <person name="Jeong D.-Y."/>
            <person name="Kim J.W."/>
        </authorList>
    </citation>
    <scope>NUCLEOTIDE SEQUENCE [LARGE SCALE GENOMIC DNA]</scope>
    <source>
        <strain evidence="3 4">SRCM103226</strain>
    </source>
</reference>
<name>A0A6P1Q1V1_9GAMM</name>
<accession>A0A6P1Q1V1</accession>
<dbReference type="RefSeq" id="WP_160251164.1">
    <property type="nucleotide sequence ID" value="NZ_CP028271.1"/>
</dbReference>
<dbReference type="EMBL" id="CP028271">
    <property type="protein sequence ID" value="QHM72950.1"/>
    <property type="molecule type" value="Genomic_DNA"/>
</dbReference>
<protein>
    <submittedName>
        <fullName evidence="3">Uncharacterized protein</fullName>
    </submittedName>
</protein>
<dbReference type="KEGG" id="mint:C7M51_03291"/>
<dbReference type="OrthoDB" id="6549064at2"/>
<gene>
    <name evidence="3" type="ORF">C7M51_03291</name>
</gene>
<evidence type="ECO:0000313" key="3">
    <source>
        <dbReference type="EMBL" id="QHM72950.1"/>
    </source>
</evidence>
<organism evidence="3 4">
    <name type="scientific">Mixta intestinalis</name>
    <dbReference type="NCBI Taxonomy" id="1615494"/>
    <lineage>
        <taxon>Bacteria</taxon>
        <taxon>Pseudomonadati</taxon>
        <taxon>Pseudomonadota</taxon>
        <taxon>Gammaproteobacteria</taxon>
        <taxon>Enterobacterales</taxon>
        <taxon>Erwiniaceae</taxon>
        <taxon>Mixta</taxon>
    </lineage>
</organism>
<dbReference type="CDD" id="cd19958">
    <property type="entry name" value="pyocin_knob"/>
    <property type="match status" value="1"/>
</dbReference>
<evidence type="ECO:0000313" key="4">
    <source>
        <dbReference type="Proteomes" id="UP000464053"/>
    </source>
</evidence>
<dbReference type="AlphaFoldDB" id="A0A6P1Q1V1"/>
<feature type="domain" description="Phage tail fibre protein N-terminal" evidence="1">
    <location>
        <begin position="3"/>
        <end position="158"/>
    </location>
</feature>
<proteinExistence type="predicted"/>